<sequence length="1283" mass="134344">MALDPNINRIKFLRSSTAGAKPTTAAIQPGEIAINLADRTLYSTDGNAIIDIGFGLGGSVNGPINATGQISTNDFLYSKYGFSVNSETADGRGISLYGNGYTASNGLPSYGLAMAATSKYGTFGAVSGSHATYLTTNSGTDRGWIFNYNGTTNVASISGTGIATFARVDAPLNGNANTATKLQSARNINGVLFDGTSDINTPAITDVVSFDNRTVKPSDVRNKAMGVYFTSKAGLNGAADTNYGDFLSLSTYQDGSGGKVNGLYFNKLTREILHYQTDLNSNSWGTPKTIAYTDSSITGNAASATRLQTARTINGTAFDGTANINVNATYSEFIPDGANLNDYKTPGLYYCPTDAGAATQLNLPFSNAYSLFVERHAGIKQTITQYATNKTFIRKFYNGYWDNWRQLAFLDPSDQKFTENITLEKASSDVAINIKTTTDNTSELILSNRNKTASVSLVSDGTFLLWDSNRQTSFMSFTPDGVQSTLNSKLLINTPASLNVTGGETFAVTGGESSPIRFKINRGGAITTNSPVTGVSSIPHAISFNWYNTEWQIGNVRDGSTGTVGFGITKFNDTLVWRHDGNTMTNYGNISNTGSISTQGNISSNGNLSTAGSISGDSLITRTGRIGAPTSTYHYLDIGRDGTDITTVGQYGGAFRVVDTAIGKNTFSVDANTAIFAGRIVTKPGAFYQNITDLGNATAAITVPDVVAPQNTTGYVPFIHGSVQTNGSGYRTNVSIGALRGSNTWSSSGAYIAIGGNDNYTTEDFRFMPGGYIGTSRGTLNILGTLNAPTLTSTTGSFTTVNTTNINAQGSIVMSAAPGGSGRSGMYTGNGDGASFSTCNMDIGSHWGLGFKDNLGNRNIFFDTRAGNASFKGSIRIGASFADETQLLPMSNQLQILTSGGQARNISTGGVLASDTYADASKVPVNGIYSKGDIKTSTWVYASKFTGPTGSGDGMFDGNANTATKLQTARTIGGVSFDGSANINLPGVNITGNQNTTGNAASATCLQTARTFQITGGITTNAVSFDGQQNVTLTASNVDGSKVTGKVPAAAQADNATNATKANTLDIAGQKEAKLVATWTGGVYVGYSQTAKYYSPTQIQIELGSGTVVQDRISQIKVGSLLHGVFAGSTGWSNGLSTGRIIQVTTNRVSGVIDAIVEIPHSISPGNVTSFNVLAVTYNSSNCSFIGNIAAYAKQDLGANSGWSWLLRTSTAINNPSVSISTSGDTATIDARLDLGWFLSGKNPTAGSATMINSNTCNFIVSDNNTDTASSCGYISIQIWDVV</sequence>
<proteinExistence type="predicted"/>
<accession>A0AB38ZCF3</accession>
<dbReference type="InterPro" id="IPR005601">
    <property type="entry name" value="Tail_fibre_p36"/>
</dbReference>
<evidence type="ECO:0000313" key="1">
    <source>
        <dbReference type="EMBL" id="WUV29406.1"/>
    </source>
</evidence>
<organism evidence="1">
    <name type="scientific">Acinetobacter phage vB_AbaSt_W16</name>
    <dbReference type="NCBI Taxonomy" id="3116434"/>
    <lineage>
        <taxon>Viruses</taxon>
        <taxon>Duplodnaviria</taxon>
        <taxon>Heunggongvirae</taxon>
        <taxon>Uroviricota</taxon>
        <taxon>Caudoviricetes</taxon>
    </lineage>
</organism>
<dbReference type="Pfam" id="PF03903">
    <property type="entry name" value="Phage_T4_gp36"/>
    <property type="match status" value="1"/>
</dbReference>
<name>A0AB38ZCF3_9CAUD</name>
<protein>
    <submittedName>
        <fullName evidence="1">Tail fiber protein</fullName>
    </submittedName>
</protein>
<dbReference type="EMBL" id="PP174317">
    <property type="protein sequence ID" value="WUV29406.1"/>
    <property type="molecule type" value="Genomic_DNA"/>
</dbReference>
<reference evidence="1" key="1">
    <citation type="submission" date="2024-01" db="EMBL/GenBank/DDBJ databases">
        <title>Isolation and characterization of novel bacteriophages targeting carbapenem-resistant Acinetobacter baumannii.</title>
        <authorList>
            <person name="Kim J."/>
            <person name="Kim S."/>
            <person name="Choi Y.-J."/>
            <person name="Shin M."/>
        </authorList>
    </citation>
    <scope>NUCLEOTIDE SEQUENCE</scope>
</reference>
<dbReference type="CDD" id="cd19958">
    <property type="entry name" value="pyocin_knob"/>
    <property type="match status" value="1"/>
</dbReference>